<evidence type="ECO:0000256" key="1">
    <source>
        <dbReference type="SAM" id="Coils"/>
    </source>
</evidence>
<reference evidence="3" key="1">
    <citation type="submission" date="2021-09" db="EMBL/GenBank/DDBJ databases">
        <authorList>
            <consortium name="AG Swart"/>
            <person name="Singh M."/>
            <person name="Singh A."/>
            <person name="Seah K."/>
            <person name="Emmerich C."/>
        </authorList>
    </citation>
    <scope>NUCLEOTIDE SEQUENCE</scope>
    <source>
        <strain evidence="3">ATCC30299</strain>
    </source>
</reference>
<evidence type="ECO:0000313" key="4">
    <source>
        <dbReference type="Proteomes" id="UP001162131"/>
    </source>
</evidence>
<name>A0AAU9K0W2_9CILI</name>
<feature type="coiled-coil region" evidence="1">
    <location>
        <begin position="110"/>
        <end position="137"/>
    </location>
</feature>
<sequence>MKHLDLNSQEFHSPKQTPNRSFQSLRLRNLNEERLRIKSLDKKDQLLSKIQSSSDIFELENSWTDLKESMANTSRNDDSSHKLKLPLSKSRRRELGPTNTQFLCNIALATQKALSTIKFLENKKKETETQSNNVSLDKIEKEGYEHKINCNNSYKWYKNGLENTSYDEKSIKENAKNKQMPINKSPNQKLVLNPQKPPKSRNKLTLANKSTRVIDTKIKDKLNTSQDLKNPPLSPYDTKIDILKAQHLKIEDLKFKNESPSFKQRSKKPKKLSKAQEFKLIDRLQNTTSVTRILERLNN</sequence>
<evidence type="ECO:0000313" key="3">
    <source>
        <dbReference type="EMBL" id="CAG9330985.1"/>
    </source>
</evidence>
<dbReference type="EMBL" id="CAJZBQ010000052">
    <property type="protein sequence ID" value="CAG9330985.1"/>
    <property type="molecule type" value="Genomic_DNA"/>
</dbReference>
<dbReference type="AlphaFoldDB" id="A0AAU9K0W2"/>
<proteinExistence type="predicted"/>
<organism evidence="3 4">
    <name type="scientific">Blepharisma stoltei</name>
    <dbReference type="NCBI Taxonomy" id="1481888"/>
    <lineage>
        <taxon>Eukaryota</taxon>
        <taxon>Sar</taxon>
        <taxon>Alveolata</taxon>
        <taxon>Ciliophora</taxon>
        <taxon>Postciliodesmatophora</taxon>
        <taxon>Heterotrichea</taxon>
        <taxon>Heterotrichida</taxon>
        <taxon>Blepharismidae</taxon>
        <taxon>Blepharisma</taxon>
    </lineage>
</organism>
<keyword evidence="1" id="KW-0175">Coiled coil</keyword>
<gene>
    <name evidence="3" type="ORF">BSTOLATCC_MIC52391</name>
</gene>
<evidence type="ECO:0000256" key="2">
    <source>
        <dbReference type="SAM" id="MobiDB-lite"/>
    </source>
</evidence>
<accession>A0AAU9K0W2</accession>
<keyword evidence="4" id="KW-1185">Reference proteome</keyword>
<comment type="caution">
    <text evidence="3">The sequence shown here is derived from an EMBL/GenBank/DDBJ whole genome shotgun (WGS) entry which is preliminary data.</text>
</comment>
<dbReference type="Proteomes" id="UP001162131">
    <property type="component" value="Unassembled WGS sequence"/>
</dbReference>
<feature type="region of interest" description="Disordered" evidence="2">
    <location>
        <begin position="1"/>
        <end position="22"/>
    </location>
</feature>
<protein>
    <submittedName>
        <fullName evidence="3">Uncharacterized protein</fullName>
    </submittedName>
</protein>